<keyword evidence="2" id="KW-1185">Reference proteome</keyword>
<protein>
    <submittedName>
        <fullName evidence="1">Uncharacterized protein</fullName>
    </submittedName>
</protein>
<sequence length="83" mass="9759">MITYFCGMKFPIFIFHELIIRLDQANPQIGRYRSHTSQNEAFILLTEKGSVIIPEHFLEMQFQDPNLINEVEIAILAKNFRMS</sequence>
<name>A0A285ZSH4_9SPHI</name>
<reference evidence="2" key="1">
    <citation type="submission" date="2017-09" db="EMBL/GenBank/DDBJ databases">
        <authorList>
            <person name="Varghese N."/>
            <person name="Submissions S."/>
        </authorList>
    </citation>
    <scope>NUCLEOTIDE SEQUENCE [LARGE SCALE GENOMIC DNA]</scope>
    <source>
        <strain evidence="2">CGMCC 1.12803</strain>
    </source>
</reference>
<proteinExistence type="predicted"/>
<accession>A0A285ZSH4</accession>
<dbReference type="Proteomes" id="UP000219281">
    <property type="component" value="Unassembled WGS sequence"/>
</dbReference>
<organism evidence="1 2">
    <name type="scientific">Pedobacter xixiisoli</name>
    <dbReference type="NCBI Taxonomy" id="1476464"/>
    <lineage>
        <taxon>Bacteria</taxon>
        <taxon>Pseudomonadati</taxon>
        <taxon>Bacteroidota</taxon>
        <taxon>Sphingobacteriia</taxon>
        <taxon>Sphingobacteriales</taxon>
        <taxon>Sphingobacteriaceae</taxon>
        <taxon>Pedobacter</taxon>
    </lineage>
</organism>
<gene>
    <name evidence="1" type="ORF">SAMN06297358_0748</name>
</gene>
<evidence type="ECO:0000313" key="2">
    <source>
        <dbReference type="Proteomes" id="UP000219281"/>
    </source>
</evidence>
<dbReference type="EMBL" id="OCMT01000001">
    <property type="protein sequence ID" value="SOD12592.1"/>
    <property type="molecule type" value="Genomic_DNA"/>
</dbReference>
<dbReference type="AlphaFoldDB" id="A0A285ZSH4"/>
<evidence type="ECO:0000313" key="1">
    <source>
        <dbReference type="EMBL" id="SOD12592.1"/>
    </source>
</evidence>